<dbReference type="AlphaFoldDB" id="A0A5B0N5E1"/>
<sequence length="323" mass="35459">MGGYPLGYPDIRQDFRGKGASAPAGGYPLALAGIRQRITDIRNGLSATISIADRSSAEDAKKALYNCKQGNQPLDVFNSLFSYLVFAVDLTEESQINIYKASLNQKILGITIQKDSWKAVTTLRAKMDLAILASNILDELNILHSNISVRRPDFQLQRPPPLPPPCQPLPVDTPMDIDSITASIGFTFSAYRALCIKNKLCQRCHKAYDDTHITNCSCPNTEVPMKDKLDLFSCLSRNKPTVTQLTQINLAPVVPQAGNVSWDHIGPGSFANMLMYGVNEEGIPFDNDGKFFSSICSVSPYTSSPLWIVPPSSSRLVLPIHIL</sequence>
<organism evidence="1 2">
    <name type="scientific">Puccinia graminis f. sp. tritici</name>
    <dbReference type="NCBI Taxonomy" id="56615"/>
    <lineage>
        <taxon>Eukaryota</taxon>
        <taxon>Fungi</taxon>
        <taxon>Dikarya</taxon>
        <taxon>Basidiomycota</taxon>
        <taxon>Pucciniomycotina</taxon>
        <taxon>Pucciniomycetes</taxon>
        <taxon>Pucciniales</taxon>
        <taxon>Pucciniaceae</taxon>
        <taxon>Puccinia</taxon>
    </lineage>
</organism>
<keyword evidence="2" id="KW-1185">Reference proteome</keyword>
<evidence type="ECO:0000313" key="1">
    <source>
        <dbReference type="EMBL" id="KAA1084417.1"/>
    </source>
</evidence>
<gene>
    <name evidence="1" type="ORF">PGT21_027245</name>
</gene>
<evidence type="ECO:0000313" key="2">
    <source>
        <dbReference type="Proteomes" id="UP000324748"/>
    </source>
</evidence>
<name>A0A5B0N5E1_PUCGR</name>
<proteinExistence type="predicted"/>
<accession>A0A5B0N5E1</accession>
<protein>
    <submittedName>
        <fullName evidence="1">Uncharacterized protein</fullName>
    </submittedName>
</protein>
<comment type="caution">
    <text evidence="1">The sequence shown here is derived from an EMBL/GenBank/DDBJ whole genome shotgun (WGS) entry which is preliminary data.</text>
</comment>
<dbReference type="Proteomes" id="UP000324748">
    <property type="component" value="Unassembled WGS sequence"/>
</dbReference>
<reference evidence="1 2" key="1">
    <citation type="submission" date="2019-05" db="EMBL/GenBank/DDBJ databases">
        <title>Emergence of the Ug99 lineage of the wheat stem rust pathogen through somatic hybridization.</title>
        <authorList>
            <person name="Li F."/>
            <person name="Upadhyaya N.M."/>
            <person name="Sperschneider J."/>
            <person name="Matny O."/>
            <person name="Nguyen-Phuc H."/>
            <person name="Mago R."/>
            <person name="Raley C."/>
            <person name="Miller M.E."/>
            <person name="Silverstein K.A.T."/>
            <person name="Henningsen E."/>
            <person name="Hirsch C.D."/>
            <person name="Visser B."/>
            <person name="Pretorius Z.A."/>
            <person name="Steffenson B.J."/>
            <person name="Schwessinger B."/>
            <person name="Dodds P.N."/>
            <person name="Figueroa M."/>
        </authorList>
    </citation>
    <scope>NUCLEOTIDE SEQUENCE [LARGE SCALE GENOMIC DNA]</scope>
    <source>
        <strain evidence="1">21-0</strain>
    </source>
</reference>
<dbReference type="EMBL" id="VSWC01000118">
    <property type="protein sequence ID" value="KAA1084417.1"/>
    <property type="molecule type" value="Genomic_DNA"/>
</dbReference>